<keyword evidence="1" id="KW-1133">Transmembrane helix</keyword>
<feature type="transmembrane region" description="Helical" evidence="1">
    <location>
        <begin position="45"/>
        <end position="66"/>
    </location>
</feature>
<keyword evidence="1" id="KW-0812">Transmembrane</keyword>
<evidence type="ECO:0000313" key="3">
    <source>
        <dbReference type="Proteomes" id="UP000215316"/>
    </source>
</evidence>
<dbReference type="Proteomes" id="UP000215316">
    <property type="component" value="Unassembled WGS sequence"/>
</dbReference>
<dbReference type="OrthoDB" id="5125463at2"/>
<proteinExistence type="predicted"/>
<sequence length="118" mass="12354">MTDPHDAALRPRSRAWRLGWLSLVGPVGVVASIAAARLIPEPQLLIGAVLFAAASIVTFVIGIVGVRRGIRDARRHPAERPRLVGGGIAVSSVGLLASAAVVLVIGGILFALSQYRPY</sequence>
<evidence type="ECO:0000256" key="1">
    <source>
        <dbReference type="SAM" id="Phobius"/>
    </source>
</evidence>
<feature type="transmembrane region" description="Helical" evidence="1">
    <location>
        <begin position="18"/>
        <end position="39"/>
    </location>
</feature>
<dbReference type="AlphaFoldDB" id="A0A225CJ25"/>
<organism evidence="2 3">
    <name type="scientific">Clavibacter tessellarius</name>
    <dbReference type="NCBI Taxonomy" id="31965"/>
    <lineage>
        <taxon>Bacteria</taxon>
        <taxon>Bacillati</taxon>
        <taxon>Actinomycetota</taxon>
        <taxon>Actinomycetes</taxon>
        <taxon>Micrococcales</taxon>
        <taxon>Microbacteriaceae</taxon>
        <taxon>Clavibacter</taxon>
    </lineage>
</organism>
<gene>
    <name evidence="2" type="ORF">B5P24_04930</name>
</gene>
<dbReference type="RefSeq" id="WP_094126901.1">
    <property type="nucleotide sequence ID" value="NZ_CP040788.1"/>
</dbReference>
<evidence type="ECO:0000313" key="2">
    <source>
        <dbReference type="EMBL" id="OQJ62396.1"/>
    </source>
</evidence>
<name>A0A225CJ25_9MICO</name>
<keyword evidence="1" id="KW-0472">Membrane</keyword>
<comment type="caution">
    <text evidence="2">The sequence shown here is derived from an EMBL/GenBank/DDBJ whole genome shotgun (WGS) entry which is preliminary data.</text>
</comment>
<feature type="transmembrane region" description="Helical" evidence="1">
    <location>
        <begin position="87"/>
        <end position="112"/>
    </location>
</feature>
<reference evidence="2" key="1">
    <citation type="submission" date="2017-08" db="EMBL/GenBank/DDBJ databases">
        <title>Genomes of multiple Clavibacter strains from different subspecies.</title>
        <authorList>
            <person name="Yuan X.-K."/>
            <person name="Li X.-S."/>
            <person name="Nie J."/>
            <person name="De Boer S.H."/>
        </authorList>
    </citation>
    <scope>NUCLEOTIDE SEQUENCE [LARGE SCALE GENOMIC DNA]</scope>
    <source>
        <strain evidence="2">ATCC 33566</strain>
    </source>
</reference>
<protein>
    <submittedName>
        <fullName evidence="2">Uncharacterized protein</fullName>
    </submittedName>
</protein>
<dbReference type="EMBL" id="MZMQ01000001">
    <property type="protein sequence ID" value="OQJ62396.1"/>
    <property type="molecule type" value="Genomic_DNA"/>
</dbReference>
<accession>A0A225CJ25</accession>
<keyword evidence="3" id="KW-1185">Reference proteome</keyword>